<name>A0AB38A8E9_9ACTN</name>
<dbReference type="AlphaFoldDB" id="A0AB38A8E9"/>
<dbReference type="Proteomes" id="UP000183687">
    <property type="component" value="Unassembled WGS sequence"/>
</dbReference>
<dbReference type="Gene3D" id="3.20.20.70">
    <property type="entry name" value="Aldolase class I"/>
    <property type="match status" value="1"/>
</dbReference>
<feature type="domain" description="6-phospho-N-acetylmuramidase N-terminal" evidence="2">
    <location>
        <begin position="4"/>
        <end position="240"/>
    </location>
</feature>
<dbReference type="InterPro" id="IPR043894">
    <property type="entry name" value="MupG_C"/>
</dbReference>
<dbReference type="SUPFAM" id="SSF51445">
    <property type="entry name" value="(Trans)glycosidases"/>
    <property type="match status" value="1"/>
</dbReference>
<dbReference type="SUPFAM" id="SSF50891">
    <property type="entry name" value="Cyclophilin-like"/>
    <property type="match status" value="1"/>
</dbReference>
<dbReference type="Pfam" id="PF05913">
    <property type="entry name" value="MupG_C"/>
    <property type="match status" value="1"/>
</dbReference>
<sequence length="364" mass="41781">MQRLGISMYPEKTTKEESFAYLERAAKAGFSRIFSCLLSVKDDRDSLKREYLELNTRAHELGFEVMLDCNPRVFDELGVSYNNLSFFKELGADGIRLDMGFTGNEEALMTYNPEGLLIEINMSNNTHYLETIMDYCPDTNHLVGCHNFYPHNYSGLTLEHFTTCTNSFKRFGLQTAAFVTSQAEQSFANWPVTDGLPTLEMHRHLPLYLQVEHYISMGSIDDIIISNCHPTDEELESLKQLPRNLVSFSVELVSNVPDTERSIVLDELHFNRGDVSAHFLRSTQSRVKYKGHNFRLFNAPALIHRGDVIIESSEYGHYAGELQIALTDMQNSGLSNVVGHIPEREQFLLDTIRPWQKFRFREAR</sequence>
<gene>
    <name evidence="3" type="ORF">SAMN04489746_1293</name>
</gene>
<organism evidence="3 4">
    <name type="scientific">Atopobium minutum</name>
    <dbReference type="NCBI Taxonomy" id="1381"/>
    <lineage>
        <taxon>Bacteria</taxon>
        <taxon>Bacillati</taxon>
        <taxon>Actinomycetota</taxon>
        <taxon>Coriobacteriia</taxon>
        <taxon>Coriobacteriales</taxon>
        <taxon>Atopobiaceae</taxon>
        <taxon>Atopobium</taxon>
    </lineage>
</organism>
<evidence type="ECO:0000259" key="1">
    <source>
        <dbReference type="Pfam" id="PF05913"/>
    </source>
</evidence>
<evidence type="ECO:0000313" key="4">
    <source>
        <dbReference type="Proteomes" id="UP000183687"/>
    </source>
</evidence>
<dbReference type="Pfam" id="PF19200">
    <property type="entry name" value="MupG_N"/>
    <property type="match status" value="1"/>
</dbReference>
<dbReference type="InterPro" id="IPR008589">
    <property type="entry name" value="MupG"/>
</dbReference>
<reference evidence="3 4" key="1">
    <citation type="submission" date="2016-10" db="EMBL/GenBank/DDBJ databases">
        <authorList>
            <person name="Varghese N."/>
            <person name="Submissions S."/>
        </authorList>
    </citation>
    <scope>NUCLEOTIDE SEQUENCE [LARGE SCALE GENOMIC DNA]</scope>
    <source>
        <strain evidence="3 4">DSM 20586</strain>
    </source>
</reference>
<dbReference type="EMBL" id="FNSH01000001">
    <property type="protein sequence ID" value="SEB92546.1"/>
    <property type="molecule type" value="Genomic_DNA"/>
</dbReference>
<protein>
    <recommendedName>
        <fullName evidence="5">Outer surface protein</fullName>
    </recommendedName>
</protein>
<dbReference type="PANTHER" id="PTHR38435">
    <property type="match status" value="1"/>
</dbReference>
<dbReference type="InterPro" id="IPR013785">
    <property type="entry name" value="Aldolase_TIM"/>
</dbReference>
<evidence type="ECO:0008006" key="5">
    <source>
        <dbReference type="Google" id="ProtNLM"/>
    </source>
</evidence>
<evidence type="ECO:0000259" key="2">
    <source>
        <dbReference type="Pfam" id="PF19200"/>
    </source>
</evidence>
<dbReference type="InterPro" id="IPR029000">
    <property type="entry name" value="Cyclophilin-like_dom_sf"/>
</dbReference>
<dbReference type="Gene3D" id="2.40.100.10">
    <property type="entry name" value="Cyclophilin-like"/>
    <property type="match status" value="1"/>
</dbReference>
<dbReference type="RefSeq" id="WP_002564041.1">
    <property type="nucleotide sequence ID" value="NZ_CALJSN010000010.1"/>
</dbReference>
<feature type="domain" description="6-phospho-N-acetylmuramidase C-terminal" evidence="1">
    <location>
        <begin position="247"/>
        <end position="361"/>
    </location>
</feature>
<accession>A0AB38A8E9</accession>
<proteinExistence type="predicted"/>
<comment type="caution">
    <text evidence="3">The sequence shown here is derived from an EMBL/GenBank/DDBJ whole genome shotgun (WGS) entry which is preliminary data.</text>
</comment>
<dbReference type="InterPro" id="IPR043797">
    <property type="entry name" value="MupG_N"/>
</dbReference>
<evidence type="ECO:0000313" key="3">
    <source>
        <dbReference type="EMBL" id="SEB92546.1"/>
    </source>
</evidence>
<dbReference type="InterPro" id="IPR017853">
    <property type="entry name" value="GH"/>
</dbReference>
<dbReference type="PANTHER" id="PTHR38435:SF1">
    <property type="entry name" value="DUF871 DOMAIN-CONTAINING PROTEIN"/>
    <property type="match status" value="1"/>
</dbReference>